<gene>
    <name evidence="13" type="ORF">D4764_0104380</name>
</gene>
<dbReference type="FunFam" id="3.30.40.10:FF:000009">
    <property type="entry name" value="E3 ubiquitin-protein ligase RNF130"/>
    <property type="match status" value="1"/>
</dbReference>
<dbReference type="SUPFAM" id="SSF52025">
    <property type="entry name" value="PA domain"/>
    <property type="match status" value="1"/>
</dbReference>
<evidence type="ECO:0000313" key="13">
    <source>
        <dbReference type="EMBL" id="TWW54314.1"/>
    </source>
</evidence>
<evidence type="ECO:0000256" key="5">
    <source>
        <dbReference type="ARBA" id="ARBA00022771"/>
    </source>
</evidence>
<evidence type="ECO:0000313" key="14">
    <source>
        <dbReference type="Proteomes" id="UP000324091"/>
    </source>
</evidence>
<dbReference type="CDD" id="cd16805">
    <property type="entry name" value="RING-H2_RNF150"/>
    <property type="match status" value="1"/>
</dbReference>
<comment type="subcellular location">
    <subcellularLocation>
        <location evidence="1">Membrane</location>
        <topology evidence="1">Single-pass type I membrane protein</topology>
    </subcellularLocation>
</comment>
<sequence length="441" mass="48070">MAPGSIVAACRSLALSTWLLSFCFVHLLCLDFTVAEREEWYTAFVNISYLDPANSEPHTEKTECGRYGEHSPKRDAKGLVVLPASPHDRQACDPNTRFAVPAQAGAWVALIARGNCTYKDKIRHAAAQNASAVVIFNVALPNSNETITMPHQGTGEVVAIMIPEPKGRELTSLLEHNVTITMIITIGTRNLQKYVSRTSVVFVSISFIVLMIISLAWLVFYYIQRFRYANARDRNQRRLGDAAKKAISKLQVRTIRKGDQETETDFDNCAVCIEGYKANDVVRILPCRHLFHKSCVDPWLLDHRTCPMCKMNILKALGIALNTDCLDNLPLDYDLALGGVGGVGALALEAVVSGASSDGTLSEGSSSVVLDPGVRRVGLPQDYQDPDTLRDSPVMATSDTHTAELQPMASNASVASLVITVETGLSDEEGPVEPSHLGEKS</sequence>
<feature type="transmembrane region" description="Helical" evidence="11">
    <location>
        <begin position="6"/>
        <end position="30"/>
    </location>
</feature>
<dbReference type="InterPro" id="IPR013083">
    <property type="entry name" value="Znf_RING/FYVE/PHD"/>
</dbReference>
<keyword evidence="6" id="KW-0862">Zinc</keyword>
<dbReference type="CDD" id="cd02122">
    <property type="entry name" value="PA_GRAIL_like"/>
    <property type="match status" value="1"/>
</dbReference>
<dbReference type="FunFam" id="3.50.30.30:FF:000016">
    <property type="entry name" value="Ring finger protein 150"/>
    <property type="match status" value="1"/>
</dbReference>
<evidence type="ECO:0000256" key="2">
    <source>
        <dbReference type="ARBA" id="ARBA00022692"/>
    </source>
</evidence>
<feature type="transmembrane region" description="Helical" evidence="11">
    <location>
        <begin position="199"/>
        <end position="223"/>
    </location>
</feature>
<accession>A0A5C6MGL6</accession>
<keyword evidence="14" id="KW-1185">Reference proteome</keyword>
<organism evidence="13 14">
    <name type="scientific">Takifugu flavidus</name>
    <name type="common">sansaifugu</name>
    <dbReference type="NCBI Taxonomy" id="433684"/>
    <lineage>
        <taxon>Eukaryota</taxon>
        <taxon>Metazoa</taxon>
        <taxon>Chordata</taxon>
        <taxon>Craniata</taxon>
        <taxon>Vertebrata</taxon>
        <taxon>Euteleostomi</taxon>
        <taxon>Actinopterygii</taxon>
        <taxon>Neopterygii</taxon>
        <taxon>Teleostei</taxon>
        <taxon>Neoteleostei</taxon>
        <taxon>Acanthomorphata</taxon>
        <taxon>Eupercaria</taxon>
        <taxon>Tetraodontiformes</taxon>
        <taxon>Tetradontoidea</taxon>
        <taxon>Tetraodontidae</taxon>
        <taxon>Takifugu</taxon>
    </lineage>
</organism>
<dbReference type="Gene3D" id="3.50.30.30">
    <property type="match status" value="1"/>
</dbReference>
<keyword evidence="4" id="KW-0732">Signal</keyword>
<evidence type="ECO:0000256" key="8">
    <source>
        <dbReference type="ARBA" id="ARBA00023136"/>
    </source>
</evidence>
<dbReference type="PROSITE" id="PS50089">
    <property type="entry name" value="ZF_RING_2"/>
    <property type="match status" value="1"/>
</dbReference>
<keyword evidence="8 11" id="KW-0472">Membrane</keyword>
<feature type="domain" description="RING-type" evidence="12">
    <location>
        <begin position="269"/>
        <end position="310"/>
    </location>
</feature>
<dbReference type="PANTHER" id="PTHR46539:SF27">
    <property type="entry name" value="RING FINGER PROTEIN 128"/>
    <property type="match status" value="1"/>
</dbReference>
<evidence type="ECO:0000256" key="1">
    <source>
        <dbReference type="ARBA" id="ARBA00004479"/>
    </source>
</evidence>
<proteinExistence type="predicted"/>
<dbReference type="InterPro" id="IPR046450">
    <property type="entry name" value="PA_dom_sf"/>
</dbReference>
<evidence type="ECO:0000256" key="10">
    <source>
        <dbReference type="PROSITE-ProRule" id="PRU00175"/>
    </source>
</evidence>
<dbReference type="Proteomes" id="UP000324091">
    <property type="component" value="Unassembled WGS sequence"/>
</dbReference>
<evidence type="ECO:0000256" key="9">
    <source>
        <dbReference type="ARBA" id="ARBA00074816"/>
    </source>
</evidence>
<dbReference type="PANTHER" id="PTHR46539">
    <property type="entry name" value="E3 UBIQUITIN-PROTEIN LIGASE ATL42"/>
    <property type="match status" value="1"/>
</dbReference>
<keyword evidence="7 11" id="KW-1133">Transmembrane helix</keyword>
<evidence type="ECO:0000256" key="7">
    <source>
        <dbReference type="ARBA" id="ARBA00022989"/>
    </source>
</evidence>
<protein>
    <recommendedName>
        <fullName evidence="9">RING finger protein 150</fullName>
    </recommendedName>
</protein>
<evidence type="ECO:0000256" key="11">
    <source>
        <dbReference type="SAM" id="Phobius"/>
    </source>
</evidence>
<evidence type="ECO:0000259" key="12">
    <source>
        <dbReference type="PROSITE" id="PS50089"/>
    </source>
</evidence>
<dbReference type="EMBL" id="RHFK02000297">
    <property type="protein sequence ID" value="TWW54314.1"/>
    <property type="molecule type" value="Genomic_DNA"/>
</dbReference>
<evidence type="ECO:0000256" key="4">
    <source>
        <dbReference type="ARBA" id="ARBA00022729"/>
    </source>
</evidence>
<dbReference type="Pfam" id="PF13639">
    <property type="entry name" value="zf-RING_2"/>
    <property type="match status" value="1"/>
</dbReference>
<dbReference type="SUPFAM" id="SSF57850">
    <property type="entry name" value="RING/U-box"/>
    <property type="match status" value="1"/>
</dbReference>
<reference evidence="13 14" key="1">
    <citation type="submission" date="2019-04" db="EMBL/GenBank/DDBJ databases">
        <title>Chromosome genome assembly for Takifugu flavidus.</title>
        <authorList>
            <person name="Xiao S."/>
        </authorList>
    </citation>
    <scope>NUCLEOTIDE SEQUENCE [LARGE SCALE GENOMIC DNA]</scope>
    <source>
        <strain evidence="13">HTHZ2018</strain>
        <tissue evidence="13">Muscle</tissue>
    </source>
</reference>
<keyword evidence="5 10" id="KW-0863">Zinc-finger</keyword>
<keyword evidence="2 11" id="KW-0812">Transmembrane</keyword>
<dbReference type="Pfam" id="PF02225">
    <property type="entry name" value="PA"/>
    <property type="match status" value="1"/>
</dbReference>
<evidence type="ECO:0000256" key="6">
    <source>
        <dbReference type="ARBA" id="ARBA00022833"/>
    </source>
</evidence>
<comment type="caution">
    <text evidence="13">The sequence shown here is derived from an EMBL/GenBank/DDBJ whole genome shotgun (WGS) entry which is preliminary data.</text>
</comment>
<dbReference type="AlphaFoldDB" id="A0A5C6MGL6"/>
<dbReference type="SMART" id="SM00184">
    <property type="entry name" value="RING"/>
    <property type="match status" value="1"/>
</dbReference>
<keyword evidence="3" id="KW-0479">Metal-binding</keyword>
<evidence type="ECO:0000256" key="3">
    <source>
        <dbReference type="ARBA" id="ARBA00022723"/>
    </source>
</evidence>
<dbReference type="InterPro" id="IPR003137">
    <property type="entry name" value="PA_domain"/>
</dbReference>
<name>A0A5C6MGL6_9TELE</name>
<dbReference type="InterPro" id="IPR001841">
    <property type="entry name" value="Znf_RING"/>
</dbReference>
<dbReference type="GO" id="GO:0016020">
    <property type="term" value="C:membrane"/>
    <property type="evidence" value="ECO:0007669"/>
    <property type="project" value="UniProtKB-SubCell"/>
</dbReference>
<dbReference type="GO" id="GO:0008270">
    <property type="term" value="F:zinc ion binding"/>
    <property type="evidence" value="ECO:0007669"/>
    <property type="project" value="UniProtKB-KW"/>
</dbReference>
<dbReference type="Gene3D" id="3.30.40.10">
    <property type="entry name" value="Zinc/RING finger domain, C3HC4 (zinc finger)"/>
    <property type="match status" value="1"/>
</dbReference>